<protein>
    <recommendedName>
        <fullName evidence="3">DUF4222 domain-containing protein</fullName>
    </recommendedName>
</protein>
<accession>A0A2F0PUW6</accession>
<proteinExistence type="predicted"/>
<evidence type="ECO:0000313" key="2">
    <source>
        <dbReference type="Proteomes" id="UP000050489"/>
    </source>
</evidence>
<dbReference type="EMBL" id="LJEX02000057">
    <property type="protein sequence ID" value="OCO87803.1"/>
    <property type="molecule type" value="Genomic_DNA"/>
</dbReference>
<evidence type="ECO:0000313" key="1">
    <source>
        <dbReference type="EMBL" id="OCO87803.1"/>
    </source>
</evidence>
<comment type="caution">
    <text evidence="1">The sequence shown here is derived from an EMBL/GenBank/DDBJ whole genome shotgun (WGS) entry which is preliminary data.</text>
</comment>
<organism evidence="1 2">
    <name type="scientific">Serratia marcescens</name>
    <dbReference type="NCBI Taxonomy" id="615"/>
    <lineage>
        <taxon>Bacteria</taxon>
        <taxon>Pseudomonadati</taxon>
        <taxon>Pseudomonadota</taxon>
        <taxon>Gammaproteobacteria</taxon>
        <taxon>Enterobacterales</taxon>
        <taxon>Yersiniaceae</taxon>
        <taxon>Serratia</taxon>
    </lineage>
</organism>
<dbReference type="Proteomes" id="UP000050489">
    <property type="component" value="Unassembled WGS sequence"/>
</dbReference>
<dbReference type="RefSeq" id="WP_055312899.1">
    <property type="nucleotide sequence ID" value="NZ_CP054277.1"/>
</dbReference>
<name>A0A2F0PUW6_SERMA</name>
<evidence type="ECO:0008006" key="3">
    <source>
        <dbReference type="Google" id="ProtNLM"/>
    </source>
</evidence>
<reference evidence="2" key="1">
    <citation type="submission" date="2016-04" db="EMBL/GenBank/DDBJ databases">
        <authorList>
            <person name="Osei Sekyere J."/>
            <person name="Sivertsen A."/>
            <person name="Pedersen A.T."/>
            <person name="Sundsfjord A."/>
        </authorList>
    </citation>
    <scope>NUCLEOTIDE SEQUENCE [LARGE SCALE GENOMIC DNA]</scope>
    <source>
        <strain evidence="2">945174350</strain>
    </source>
</reference>
<gene>
    <name evidence="1" type="ORF">AN695_0212490</name>
</gene>
<dbReference type="Pfam" id="PF13973">
    <property type="entry name" value="DUF4222"/>
    <property type="match status" value="1"/>
</dbReference>
<dbReference type="AlphaFoldDB" id="A0A2F0PUW6"/>
<dbReference type="InterPro" id="IPR025317">
    <property type="entry name" value="DUF4222"/>
</dbReference>
<sequence length="62" mass="7113">MTIRTNSGIQAGSLYRDRNFVVVRVHSTDMDRGTVTYSPVGQEWAITTAMIIFQSRFIRFDV</sequence>